<keyword evidence="1" id="KW-0812">Transmembrane</keyword>
<dbReference type="EMBL" id="CP046401">
    <property type="protein sequence ID" value="QGY46973.1"/>
    <property type="molecule type" value="Genomic_DNA"/>
</dbReference>
<evidence type="ECO:0000313" key="2">
    <source>
        <dbReference type="EMBL" id="QGY46973.1"/>
    </source>
</evidence>
<keyword evidence="1" id="KW-1133">Transmembrane helix</keyword>
<sequence length="78" mass="9163">MRQDTIAYDSLDARPLPKWLTDQRDGLNTYQPEKLEMKEDTTLQVSLISTGTVIILTVIILTIYFLRKNKRRNDYESD</sequence>
<evidence type="ECO:0000256" key="1">
    <source>
        <dbReference type="SAM" id="Phobius"/>
    </source>
</evidence>
<keyword evidence="1" id="KW-0472">Membrane</keyword>
<dbReference type="RefSeq" id="WP_158870384.1">
    <property type="nucleotide sequence ID" value="NZ_CP046401.1"/>
</dbReference>
<feature type="transmembrane region" description="Helical" evidence="1">
    <location>
        <begin position="45"/>
        <end position="66"/>
    </location>
</feature>
<protein>
    <submittedName>
        <fullName evidence="2">Uncharacterized protein</fullName>
    </submittedName>
</protein>
<dbReference type="KEGG" id="mcos:GM418_25920"/>
<keyword evidence="3" id="KW-1185">Reference proteome</keyword>
<gene>
    <name evidence="2" type="ORF">GM418_25920</name>
</gene>
<organism evidence="2 3">
    <name type="scientific">Maribellus comscasis</name>
    <dbReference type="NCBI Taxonomy" id="2681766"/>
    <lineage>
        <taxon>Bacteria</taxon>
        <taxon>Pseudomonadati</taxon>
        <taxon>Bacteroidota</taxon>
        <taxon>Bacteroidia</taxon>
        <taxon>Marinilabiliales</taxon>
        <taxon>Prolixibacteraceae</taxon>
        <taxon>Maribellus</taxon>
    </lineage>
</organism>
<proteinExistence type="predicted"/>
<accession>A0A6I6K5R7</accession>
<dbReference type="Proteomes" id="UP000428260">
    <property type="component" value="Chromosome"/>
</dbReference>
<evidence type="ECO:0000313" key="3">
    <source>
        <dbReference type="Proteomes" id="UP000428260"/>
    </source>
</evidence>
<dbReference type="AlphaFoldDB" id="A0A6I6K5R7"/>
<name>A0A6I6K5R7_9BACT</name>
<reference evidence="2 3" key="1">
    <citation type="submission" date="2019-11" db="EMBL/GenBank/DDBJ databases">
        <authorList>
            <person name="Zheng R.K."/>
            <person name="Sun C.M."/>
        </authorList>
    </citation>
    <scope>NUCLEOTIDE SEQUENCE [LARGE SCALE GENOMIC DNA]</scope>
    <source>
        <strain evidence="2 3">WC007</strain>
    </source>
</reference>